<name>A0A2T7D500_9POAL</name>
<dbReference type="Gene3D" id="3.30.710.10">
    <property type="entry name" value="Potassium Channel Kv1.1, Chain A"/>
    <property type="match status" value="1"/>
</dbReference>
<evidence type="ECO:0000313" key="5">
    <source>
        <dbReference type="EMBL" id="PUZ50613.1"/>
    </source>
</evidence>
<dbReference type="PANTHER" id="PTHR26379">
    <property type="entry name" value="BTB/POZ AND MATH DOMAIN-CONTAINING PROTEIN 1"/>
    <property type="match status" value="1"/>
</dbReference>
<dbReference type="Proteomes" id="UP000244336">
    <property type="component" value="Chromosome 6"/>
</dbReference>
<dbReference type="InterPro" id="IPR011333">
    <property type="entry name" value="SKP1/BTB/POZ_sf"/>
</dbReference>
<evidence type="ECO:0000259" key="3">
    <source>
        <dbReference type="PROSITE" id="PS50097"/>
    </source>
</evidence>
<dbReference type="Gene3D" id="2.60.210.10">
    <property type="entry name" value="Apoptosis, Tumor Necrosis Factor Receptor Associated Protein 2, Chain A"/>
    <property type="match status" value="1"/>
</dbReference>
<dbReference type="PANTHER" id="PTHR26379:SF187">
    <property type="entry name" value="OS07G0655300 PROTEIN"/>
    <property type="match status" value="1"/>
</dbReference>
<dbReference type="PROSITE" id="PS50144">
    <property type="entry name" value="MATH"/>
    <property type="match status" value="1"/>
</dbReference>
<dbReference type="Gramene" id="PUZ50613">
    <property type="protein sequence ID" value="PUZ50613"/>
    <property type="gene ID" value="GQ55_6G071700"/>
</dbReference>
<dbReference type="InterPro" id="IPR002083">
    <property type="entry name" value="MATH/TRAF_dom"/>
</dbReference>
<dbReference type="SMART" id="SM00225">
    <property type="entry name" value="BTB"/>
    <property type="match status" value="1"/>
</dbReference>
<comment type="pathway">
    <text evidence="1">Protein modification; protein ubiquitination.</text>
</comment>
<gene>
    <name evidence="5" type="ORF">GQ55_6G071700</name>
</gene>
<dbReference type="EMBL" id="CM009754">
    <property type="protein sequence ID" value="PUZ50613.1"/>
    <property type="molecule type" value="Genomic_DNA"/>
</dbReference>
<dbReference type="SUPFAM" id="SSF54695">
    <property type="entry name" value="POZ domain"/>
    <property type="match status" value="1"/>
</dbReference>
<dbReference type="Pfam" id="PF22486">
    <property type="entry name" value="MATH_2"/>
    <property type="match status" value="1"/>
</dbReference>
<dbReference type="CDD" id="cd18280">
    <property type="entry name" value="BTB_POZ_BPM_plant"/>
    <property type="match status" value="1"/>
</dbReference>
<evidence type="ECO:0000256" key="2">
    <source>
        <dbReference type="ARBA" id="ARBA00010846"/>
    </source>
</evidence>
<dbReference type="Gene3D" id="6.10.250.3030">
    <property type="match status" value="1"/>
</dbReference>
<dbReference type="CDD" id="cd00121">
    <property type="entry name" value="MATH"/>
    <property type="match status" value="1"/>
</dbReference>
<sequence length="339" mass="38048">MSSESRNTASSITEADSGTYTFEIDGYSLKIRSVGVGDFVRSGTFTVGGLDWAIRFYPNGIHEGSTQFFIASLELMSSNAEARARYVLGLVNQALGCRTVALAAYRGRWRDLGYYLDNDRLRIQCELTVIRESLLSENRAESEIEVPPSDMMEHFGNLLKEKKGVDVTFRVEGKTFEAHKIVLAARSPVLKAEFFGPMRESGTCCVTVEDMHPEVFSALLHFIYNDLLPDMGDLEGNDYHEMMWHLLVAADRYAMDRMKLVCQSIICKNLHLETVATTLALAVQHNCDRLRAACIEFIAFPNNKDAVAVTKVMRISKGCALLCSLIYLREKVSSHNRDE</sequence>
<proteinExistence type="inferred from homology"/>
<dbReference type="InterPro" id="IPR000210">
    <property type="entry name" value="BTB/POZ_dom"/>
</dbReference>
<evidence type="ECO:0000313" key="6">
    <source>
        <dbReference type="Proteomes" id="UP000244336"/>
    </source>
</evidence>
<dbReference type="Pfam" id="PF00651">
    <property type="entry name" value="BTB"/>
    <property type="match status" value="1"/>
</dbReference>
<dbReference type="SUPFAM" id="SSF49599">
    <property type="entry name" value="TRAF domain-like"/>
    <property type="match status" value="1"/>
</dbReference>
<feature type="domain" description="BTB" evidence="3">
    <location>
        <begin position="165"/>
        <end position="226"/>
    </location>
</feature>
<dbReference type="InterPro" id="IPR008974">
    <property type="entry name" value="TRAF-like"/>
</dbReference>
<evidence type="ECO:0000259" key="4">
    <source>
        <dbReference type="PROSITE" id="PS50144"/>
    </source>
</evidence>
<dbReference type="GO" id="GO:0016567">
    <property type="term" value="P:protein ubiquitination"/>
    <property type="evidence" value="ECO:0007669"/>
    <property type="project" value="InterPro"/>
</dbReference>
<dbReference type="PROSITE" id="PS50097">
    <property type="entry name" value="BTB"/>
    <property type="match status" value="1"/>
</dbReference>
<feature type="domain" description="MATH" evidence="4">
    <location>
        <begin position="17"/>
        <end position="127"/>
    </location>
</feature>
<organism evidence="5 6">
    <name type="scientific">Panicum hallii var. hallii</name>
    <dbReference type="NCBI Taxonomy" id="1504633"/>
    <lineage>
        <taxon>Eukaryota</taxon>
        <taxon>Viridiplantae</taxon>
        <taxon>Streptophyta</taxon>
        <taxon>Embryophyta</taxon>
        <taxon>Tracheophyta</taxon>
        <taxon>Spermatophyta</taxon>
        <taxon>Magnoliopsida</taxon>
        <taxon>Liliopsida</taxon>
        <taxon>Poales</taxon>
        <taxon>Poaceae</taxon>
        <taxon>PACMAD clade</taxon>
        <taxon>Panicoideae</taxon>
        <taxon>Panicodae</taxon>
        <taxon>Paniceae</taxon>
        <taxon>Panicinae</taxon>
        <taxon>Panicum</taxon>
        <taxon>Panicum sect. Panicum</taxon>
    </lineage>
</organism>
<comment type="similarity">
    <text evidence="2">Belongs to the Tdpoz family.</text>
</comment>
<protein>
    <recommendedName>
        <fullName evidence="7">BTB domain-containing protein</fullName>
    </recommendedName>
</protein>
<dbReference type="Pfam" id="PF24570">
    <property type="entry name" value="BACK_BPM_SPOP"/>
    <property type="match status" value="1"/>
</dbReference>
<keyword evidence="6" id="KW-1185">Reference proteome</keyword>
<accession>A0A2T7D500</accession>
<dbReference type="OrthoDB" id="6359816at2759"/>
<dbReference type="InterPro" id="IPR045005">
    <property type="entry name" value="BPM1-6"/>
</dbReference>
<dbReference type="AlphaFoldDB" id="A0A2T7D500"/>
<evidence type="ECO:0000256" key="1">
    <source>
        <dbReference type="ARBA" id="ARBA00004906"/>
    </source>
</evidence>
<dbReference type="InterPro" id="IPR056423">
    <property type="entry name" value="BACK_BPM_SPOP"/>
</dbReference>
<evidence type="ECO:0008006" key="7">
    <source>
        <dbReference type="Google" id="ProtNLM"/>
    </source>
</evidence>
<reference evidence="5 6" key="1">
    <citation type="submission" date="2018-04" db="EMBL/GenBank/DDBJ databases">
        <title>WGS assembly of Panicum hallii var. hallii HAL2.</title>
        <authorList>
            <person name="Lovell J."/>
            <person name="Jenkins J."/>
            <person name="Lowry D."/>
            <person name="Mamidi S."/>
            <person name="Sreedasyam A."/>
            <person name="Weng X."/>
            <person name="Barry K."/>
            <person name="Bonette J."/>
            <person name="Campitelli B."/>
            <person name="Daum C."/>
            <person name="Gordon S."/>
            <person name="Gould B."/>
            <person name="Lipzen A."/>
            <person name="MacQueen A."/>
            <person name="Palacio-Mejia J."/>
            <person name="Plott C."/>
            <person name="Shakirov E."/>
            <person name="Shu S."/>
            <person name="Yoshinaga Y."/>
            <person name="Zane M."/>
            <person name="Rokhsar D."/>
            <person name="Grimwood J."/>
            <person name="Schmutz J."/>
            <person name="Juenger T."/>
        </authorList>
    </citation>
    <scope>NUCLEOTIDE SEQUENCE [LARGE SCALE GENOMIC DNA]</scope>
    <source>
        <strain evidence="6">cv. HAL2</strain>
    </source>
</reference>